<protein>
    <submittedName>
        <fullName evidence="2">Uncharacterized protein</fullName>
    </submittedName>
</protein>
<evidence type="ECO:0000313" key="2">
    <source>
        <dbReference type="EMBL" id="CAH7683818.1"/>
    </source>
</evidence>
<dbReference type="Proteomes" id="UP001153365">
    <property type="component" value="Unassembled WGS sequence"/>
</dbReference>
<comment type="caution">
    <text evidence="2">The sequence shown here is derived from an EMBL/GenBank/DDBJ whole genome shotgun (WGS) entry which is preliminary data.</text>
</comment>
<dbReference type="AlphaFoldDB" id="A0AAV0BDL3"/>
<dbReference type="EMBL" id="CALTRL010004931">
    <property type="protein sequence ID" value="CAH7683818.1"/>
    <property type="molecule type" value="Genomic_DNA"/>
</dbReference>
<accession>A0AAV0BDL3</accession>
<sequence length="229" mass="25800">MPSSISRAFHPSRYNLNKIIRIALELREAYIEDQADDEFFGEIIRQTNHVQKPSQEDDCGSDCSLGDWPRGGVSSLLKALLIQKEFEVLGGKLQPTIGSTAEQELSTMRSELLATSNNTGNSGGGGCLDVEEERGRMKIEILKRFEQQQRVDSKALKKSDGDGYYYFDDQNIGEDCQTKDKDKKHKTTFRDMTGFPIVNDGKDTPFKSFRDIEESSSNRDKDKEEPGKA</sequence>
<feature type="region of interest" description="Disordered" evidence="1">
    <location>
        <begin position="194"/>
        <end position="229"/>
    </location>
</feature>
<gene>
    <name evidence="2" type="ORF">PPACK8108_LOCUS17560</name>
</gene>
<name>A0AAV0BDL3_PHAPC</name>
<keyword evidence="3" id="KW-1185">Reference proteome</keyword>
<reference evidence="2" key="1">
    <citation type="submission" date="2022-06" db="EMBL/GenBank/DDBJ databases">
        <authorList>
            <consortium name="SYNGENTA / RWTH Aachen University"/>
        </authorList>
    </citation>
    <scope>NUCLEOTIDE SEQUENCE</scope>
</reference>
<proteinExistence type="predicted"/>
<evidence type="ECO:0000313" key="3">
    <source>
        <dbReference type="Proteomes" id="UP001153365"/>
    </source>
</evidence>
<evidence type="ECO:0000256" key="1">
    <source>
        <dbReference type="SAM" id="MobiDB-lite"/>
    </source>
</evidence>
<feature type="compositionally biased region" description="Basic and acidic residues" evidence="1">
    <location>
        <begin position="200"/>
        <end position="229"/>
    </location>
</feature>
<organism evidence="2 3">
    <name type="scientific">Phakopsora pachyrhizi</name>
    <name type="common">Asian soybean rust disease fungus</name>
    <dbReference type="NCBI Taxonomy" id="170000"/>
    <lineage>
        <taxon>Eukaryota</taxon>
        <taxon>Fungi</taxon>
        <taxon>Dikarya</taxon>
        <taxon>Basidiomycota</taxon>
        <taxon>Pucciniomycotina</taxon>
        <taxon>Pucciniomycetes</taxon>
        <taxon>Pucciniales</taxon>
        <taxon>Phakopsoraceae</taxon>
        <taxon>Phakopsora</taxon>
    </lineage>
</organism>